<name>A0A0A9FUC3_ARUDO</name>
<evidence type="ECO:0000313" key="1">
    <source>
        <dbReference type="EMBL" id="JAE11908.1"/>
    </source>
</evidence>
<organism evidence="1">
    <name type="scientific">Arundo donax</name>
    <name type="common">Giant reed</name>
    <name type="synonym">Donax arundinaceus</name>
    <dbReference type="NCBI Taxonomy" id="35708"/>
    <lineage>
        <taxon>Eukaryota</taxon>
        <taxon>Viridiplantae</taxon>
        <taxon>Streptophyta</taxon>
        <taxon>Embryophyta</taxon>
        <taxon>Tracheophyta</taxon>
        <taxon>Spermatophyta</taxon>
        <taxon>Magnoliopsida</taxon>
        <taxon>Liliopsida</taxon>
        <taxon>Poales</taxon>
        <taxon>Poaceae</taxon>
        <taxon>PACMAD clade</taxon>
        <taxon>Arundinoideae</taxon>
        <taxon>Arundineae</taxon>
        <taxon>Arundo</taxon>
    </lineage>
</organism>
<proteinExistence type="predicted"/>
<reference evidence="1" key="1">
    <citation type="submission" date="2014-09" db="EMBL/GenBank/DDBJ databases">
        <authorList>
            <person name="Magalhaes I.L.F."/>
            <person name="Oliveira U."/>
            <person name="Santos F.R."/>
            <person name="Vidigal T.H.D.A."/>
            <person name="Brescovit A.D."/>
            <person name="Santos A.J."/>
        </authorList>
    </citation>
    <scope>NUCLEOTIDE SEQUENCE</scope>
    <source>
        <tissue evidence="1">Shoot tissue taken approximately 20 cm above the soil surface</tissue>
    </source>
</reference>
<dbReference type="EMBL" id="GBRH01185988">
    <property type="protein sequence ID" value="JAE11908.1"/>
    <property type="molecule type" value="Transcribed_RNA"/>
</dbReference>
<dbReference type="AlphaFoldDB" id="A0A0A9FUC3"/>
<reference evidence="1" key="2">
    <citation type="journal article" date="2015" name="Data Brief">
        <title>Shoot transcriptome of the giant reed, Arundo donax.</title>
        <authorList>
            <person name="Barrero R.A."/>
            <person name="Guerrero F.D."/>
            <person name="Moolhuijzen P."/>
            <person name="Goolsby J.A."/>
            <person name="Tidwell J."/>
            <person name="Bellgard S.E."/>
            <person name="Bellgard M.I."/>
        </authorList>
    </citation>
    <scope>NUCLEOTIDE SEQUENCE</scope>
    <source>
        <tissue evidence="1">Shoot tissue taken approximately 20 cm above the soil surface</tissue>
    </source>
</reference>
<sequence length="95" mass="10224">MPCSPVEFCECALNVAWMAVSVPSISGRSCIDREPFALERTNVFPLDTCVKVTSCELYAEGTTVIQSEIALLLPDFASQSPVDSPARTNGPNRTA</sequence>
<protein>
    <submittedName>
        <fullName evidence="1">Uncharacterized protein</fullName>
    </submittedName>
</protein>
<accession>A0A0A9FUC3</accession>